<dbReference type="GO" id="GO:0000156">
    <property type="term" value="F:phosphorelay response regulator activity"/>
    <property type="evidence" value="ECO:0007669"/>
    <property type="project" value="InterPro"/>
</dbReference>
<accession>A0A4Q0VG12</accession>
<dbReference type="PANTHER" id="PTHR37299:SF1">
    <property type="entry name" value="STAGE 0 SPORULATION PROTEIN A HOMOLOG"/>
    <property type="match status" value="1"/>
</dbReference>
<keyword evidence="6" id="KW-0238">DNA-binding</keyword>
<dbReference type="Gene3D" id="2.40.50.40">
    <property type="match status" value="1"/>
</dbReference>
<dbReference type="PANTHER" id="PTHR37299">
    <property type="entry name" value="TRANSCRIPTIONAL REGULATOR-RELATED"/>
    <property type="match status" value="1"/>
</dbReference>
<dbReference type="PROSITE" id="PS50930">
    <property type="entry name" value="HTH_LYTTR"/>
    <property type="match status" value="1"/>
</dbReference>
<evidence type="ECO:0000259" key="5">
    <source>
        <dbReference type="PROSITE" id="PS50930"/>
    </source>
</evidence>
<dbReference type="Proteomes" id="UP000290921">
    <property type="component" value="Unassembled WGS sequence"/>
</dbReference>
<feature type="modified residue" description="4-aspartylphosphate" evidence="3">
    <location>
        <position position="56"/>
    </location>
</feature>
<evidence type="ECO:0000313" key="7">
    <source>
        <dbReference type="Proteomes" id="UP000290921"/>
    </source>
</evidence>
<dbReference type="InterPro" id="IPR001789">
    <property type="entry name" value="Sig_transdc_resp-reg_receiver"/>
</dbReference>
<dbReference type="InterPro" id="IPR046947">
    <property type="entry name" value="LytR-like"/>
</dbReference>
<dbReference type="PROSITE" id="PS50110">
    <property type="entry name" value="RESPONSE_REGULATORY"/>
    <property type="match status" value="1"/>
</dbReference>
<protein>
    <recommendedName>
        <fullName evidence="1">Stage 0 sporulation protein A homolog</fullName>
    </recommendedName>
</protein>
<dbReference type="Gene3D" id="2.20.25.10">
    <property type="match status" value="1"/>
</dbReference>
<dbReference type="EMBL" id="QMAP01000002">
    <property type="protein sequence ID" value="RXI50037.1"/>
    <property type="molecule type" value="Genomic_DNA"/>
</dbReference>
<dbReference type="SMART" id="SM00850">
    <property type="entry name" value="LytTR"/>
    <property type="match status" value="1"/>
</dbReference>
<dbReference type="Gene3D" id="3.40.50.2300">
    <property type="match status" value="1"/>
</dbReference>
<feature type="domain" description="HTH LytTR-type" evidence="5">
    <location>
        <begin position="152"/>
        <end position="255"/>
    </location>
</feature>
<evidence type="ECO:0000256" key="2">
    <source>
        <dbReference type="ARBA" id="ARBA00024867"/>
    </source>
</evidence>
<evidence type="ECO:0000313" key="6">
    <source>
        <dbReference type="EMBL" id="RXI50037.1"/>
    </source>
</evidence>
<reference evidence="6 7" key="1">
    <citation type="submission" date="2018-06" db="EMBL/GenBank/DDBJ databases">
        <title>Genome conservation of Clostridium tetani.</title>
        <authorList>
            <person name="Bruggemann H."/>
            <person name="Popoff M.R."/>
        </authorList>
    </citation>
    <scope>NUCLEOTIDE SEQUENCE [LARGE SCALE GENOMIC DNA]</scope>
    <source>
        <strain evidence="6 7">2017.061</strain>
    </source>
</reference>
<dbReference type="Pfam" id="PF04397">
    <property type="entry name" value="LytTR"/>
    <property type="match status" value="1"/>
</dbReference>
<dbReference type="AlphaFoldDB" id="A0A4Q0VG12"/>
<sequence>MNKINCVIIEDEIPSADELNYMLKNYNFINIVGIAHDGIKGLELIKNLNPHGVFLDINMPSKNGMELAKEIKTWNENIEIIFITAYDKYALKAFEIHALDYILKPFEEERINIAVNRLLEIVEQKKSDEDIPKILDKLLDKLHSEENLIEKIPCDHFGKIILVPLSQIYFCYTEKDKVYIKTYNKEYISNYTLNKLQKKTKFFRAHRSYLVNLNNIKELFSWFNGTYKLVMKDDKNTEIPISRGNVKHLKDILDF</sequence>
<dbReference type="SMART" id="SM00448">
    <property type="entry name" value="REC"/>
    <property type="match status" value="1"/>
</dbReference>
<name>A0A4Q0VG12_CLOTA</name>
<organism evidence="6 7">
    <name type="scientific">Clostridium tetani</name>
    <dbReference type="NCBI Taxonomy" id="1513"/>
    <lineage>
        <taxon>Bacteria</taxon>
        <taxon>Bacillati</taxon>
        <taxon>Bacillota</taxon>
        <taxon>Clostridia</taxon>
        <taxon>Eubacteriales</taxon>
        <taxon>Clostridiaceae</taxon>
        <taxon>Clostridium</taxon>
    </lineage>
</organism>
<evidence type="ECO:0000256" key="3">
    <source>
        <dbReference type="PROSITE-ProRule" id="PRU00169"/>
    </source>
</evidence>
<proteinExistence type="predicted"/>
<dbReference type="InterPro" id="IPR011006">
    <property type="entry name" value="CheY-like_superfamily"/>
</dbReference>
<dbReference type="InterPro" id="IPR007492">
    <property type="entry name" value="LytTR_DNA-bd_dom"/>
</dbReference>
<gene>
    <name evidence="6" type="ORF">DP130_03415</name>
</gene>
<dbReference type="GO" id="GO:0003677">
    <property type="term" value="F:DNA binding"/>
    <property type="evidence" value="ECO:0007669"/>
    <property type="project" value="UniProtKB-KW"/>
</dbReference>
<dbReference type="Pfam" id="PF00072">
    <property type="entry name" value="Response_reg"/>
    <property type="match status" value="1"/>
</dbReference>
<evidence type="ECO:0000256" key="1">
    <source>
        <dbReference type="ARBA" id="ARBA00018672"/>
    </source>
</evidence>
<evidence type="ECO:0000259" key="4">
    <source>
        <dbReference type="PROSITE" id="PS50110"/>
    </source>
</evidence>
<dbReference type="RefSeq" id="WP_129029921.1">
    <property type="nucleotide sequence ID" value="NZ_QMAN01000014.1"/>
</dbReference>
<dbReference type="SUPFAM" id="SSF52172">
    <property type="entry name" value="CheY-like"/>
    <property type="match status" value="1"/>
</dbReference>
<comment type="function">
    <text evidence="2">May play the central regulatory role in sporulation. It may be an element of the effector pathway responsible for the activation of sporulation genes in response to nutritional stress. Spo0A may act in concert with spo0H (a sigma factor) to control the expression of some genes that are critical to the sporulation process.</text>
</comment>
<keyword evidence="3" id="KW-0597">Phosphoprotein</keyword>
<comment type="caution">
    <text evidence="6">The sequence shown here is derived from an EMBL/GenBank/DDBJ whole genome shotgun (WGS) entry which is preliminary data.</text>
</comment>
<feature type="domain" description="Response regulatory" evidence="4">
    <location>
        <begin position="5"/>
        <end position="119"/>
    </location>
</feature>